<proteinExistence type="predicted"/>
<dbReference type="EMBL" id="GITU01004494">
    <property type="protein sequence ID" value="MBC1173197.1"/>
    <property type="molecule type" value="Transcribed_RNA"/>
</dbReference>
<protein>
    <submittedName>
        <fullName evidence="2">Putative secreted protein</fullName>
    </submittedName>
</protein>
<accession>A0A7G3ALU4</accession>
<reference evidence="2" key="1">
    <citation type="journal article" date="2020" name="BMC">
        <title>Leishmania infection induces a limited differential gene expression in the sand fly midgut.</title>
        <authorList>
            <person name="Coutinho-Abreu I.V."/>
            <person name="Serafim T.D."/>
            <person name="Meneses C."/>
            <person name="Kamhawi S."/>
            <person name="Oliveira F."/>
            <person name="Valenzuela J.G."/>
        </authorList>
    </citation>
    <scope>NUCLEOTIDE SEQUENCE</scope>
    <source>
        <strain evidence="2">Jacobina</strain>
        <tissue evidence="2">Midgut</tissue>
    </source>
</reference>
<dbReference type="VEuPathDB" id="VectorBase:LLONM1_000329"/>
<organism evidence="2">
    <name type="scientific">Lutzomyia longipalpis</name>
    <name type="common">Sand fly</name>
    <dbReference type="NCBI Taxonomy" id="7200"/>
    <lineage>
        <taxon>Eukaryota</taxon>
        <taxon>Metazoa</taxon>
        <taxon>Ecdysozoa</taxon>
        <taxon>Arthropoda</taxon>
        <taxon>Hexapoda</taxon>
        <taxon>Insecta</taxon>
        <taxon>Pterygota</taxon>
        <taxon>Neoptera</taxon>
        <taxon>Endopterygota</taxon>
        <taxon>Diptera</taxon>
        <taxon>Nematocera</taxon>
        <taxon>Psychodoidea</taxon>
        <taxon>Psychodidae</taxon>
        <taxon>Lutzomyia</taxon>
        <taxon>Lutzomyia</taxon>
    </lineage>
</organism>
<feature type="signal peptide" evidence="1">
    <location>
        <begin position="1"/>
        <end position="21"/>
    </location>
</feature>
<evidence type="ECO:0000256" key="1">
    <source>
        <dbReference type="SAM" id="SignalP"/>
    </source>
</evidence>
<name>A0A7G3ALU4_LUTLO</name>
<sequence length="68" mass="7963">MEVFMASCFLPIFFMDFAAFAEEVKDKQTDGFEAMLEVTKKIFQQDTLKKIVTKLLYKFLYNGHLESP</sequence>
<keyword evidence="1" id="KW-0732">Signal</keyword>
<feature type="chain" id="PRO_5028878488" evidence="1">
    <location>
        <begin position="22"/>
        <end position="68"/>
    </location>
</feature>
<evidence type="ECO:0000313" key="2">
    <source>
        <dbReference type="EMBL" id="MBC1173197.1"/>
    </source>
</evidence>
<dbReference type="AlphaFoldDB" id="A0A7G3ALU4"/>